<evidence type="ECO:0000313" key="9">
    <source>
        <dbReference type="Proteomes" id="UP000005222"/>
    </source>
</evidence>
<dbReference type="HOGENOM" id="CLU_034597_0_1_1"/>
<feature type="transmembrane region" description="Helical" evidence="6">
    <location>
        <begin position="76"/>
        <end position="95"/>
    </location>
</feature>
<evidence type="ECO:0000256" key="2">
    <source>
        <dbReference type="ARBA" id="ARBA00022692"/>
    </source>
</evidence>
<organism evidence="8 9">
    <name type="scientific">Pichia sorbitophila (strain ATCC MYA-4447 / BCRC 22081 / CBS 7064 / NBRC 10061 / NRRL Y-12695)</name>
    <name type="common">Hybrid yeast</name>
    <dbReference type="NCBI Taxonomy" id="559304"/>
    <lineage>
        <taxon>Eukaryota</taxon>
        <taxon>Fungi</taxon>
        <taxon>Dikarya</taxon>
        <taxon>Ascomycota</taxon>
        <taxon>Saccharomycotina</taxon>
        <taxon>Pichiomycetes</taxon>
        <taxon>Debaryomycetaceae</taxon>
        <taxon>Millerozyma</taxon>
    </lineage>
</organism>
<reference evidence="8 9" key="1">
    <citation type="journal article" date="2012" name="G3 (Bethesda)">
        <title>Pichia sorbitophila, an interspecies yeast hybrid reveals early steps of genome resolution following polyploidization.</title>
        <authorList>
            <person name="Leh Louis V."/>
            <person name="Despons L."/>
            <person name="Friedrich A."/>
            <person name="Martin T."/>
            <person name="Durrens P."/>
            <person name="Casaregola S."/>
            <person name="Neuveglise C."/>
            <person name="Fairhead C."/>
            <person name="Marck C."/>
            <person name="Cruz J.A."/>
            <person name="Straub M.L."/>
            <person name="Kugler V."/>
            <person name="Sacerdot C."/>
            <person name="Uzunov Z."/>
            <person name="Thierry A."/>
            <person name="Weiss S."/>
            <person name="Bleykasten C."/>
            <person name="De Montigny J."/>
            <person name="Jacques N."/>
            <person name="Jung P."/>
            <person name="Lemaire M."/>
            <person name="Mallet S."/>
            <person name="Morel G."/>
            <person name="Richard G.F."/>
            <person name="Sarkar A."/>
            <person name="Savel G."/>
            <person name="Schacherer J."/>
            <person name="Seret M.L."/>
            <person name="Talla E."/>
            <person name="Samson G."/>
            <person name="Jubin C."/>
            <person name="Poulain J."/>
            <person name="Vacherie B."/>
            <person name="Barbe V."/>
            <person name="Pelletier E."/>
            <person name="Sherman D.J."/>
            <person name="Westhof E."/>
            <person name="Weissenbach J."/>
            <person name="Baret P.V."/>
            <person name="Wincker P."/>
            <person name="Gaillardin C."/>
            <person name="Dujon B."/>
            <person name="Souciet J.L."/>
        </authorList>
    </citation>
    <scope>NUCLEOTIDE SEQUENCE [LARGE SCALE GENOMIC DNA]</scope>
    <source>
        <strain evidence="9">ATCC MYA-4447 / BCRC 22081 / CBS 7064 / NBRC 10061 / NRRL Y-12695</strain>
    </source>
</reference>
<dbReference type="GO" id="GO:0016020">
    <property type="term" value="C:membrane"/>
    <property type="evidence" value="ECO:0007669"/>
    <property type="project" value="UniProtKB-SubCell"/>
</dbReference>
<feature type="domain" description="TLC" evidence="7">
    <location>
        <begin position="69"/>
        <end position="274"/>
    </location>
</feature>
<dbReference type="FunCoup" id="G8Y1U6">
    <property type="interactions" value="147"/>
</dbReference>
<dbReference type="PANTHER" id="PTHR13439:SF0">
    <property type="entry name" value="TOPOISOMERASE I DAMAGE AFFECTED PROTEIN 4"/>
    <property type="match status" value="1"/>
</dbReference>
<dbReference type="InParanoid" id="G8Y1U6"/>
<protein>
    <submittedName>
        <fullName evidence="8">Piso0_005312 protein</fullName>
    </submittedName>
</protein>
<evidence type="ECO:0000256" key="5">
    <source>
        <dbReference type="PROSITE-ProRule" id="PRU00205"/>
    </source>
</evidence>
<feature type="transmembrane region" description="Helical" evidence="6">
    <location>
        <begin position="241"/>
        <end position="263"/>
    </location>
</feature>
<dbReference type="SMART" id="SM00724">
    <property type="entry name" value="TLC"/>
    <property type="match status" value="1"/>
</dbReference>
<sequence length="289" mass="32993">MILEGILPVYYKDPLAWLRPFKGEDESVLMQHWHEIVLSAVFYAVVYKISPVVGSFTIGKEQYRGLKYKTRINFDVHVVSMVQCIISILAIVPMWNNPMWQNRAWDHDTAVLGAYPYGGFVGAISIGYFVWDLYVCLKYLHLFGAGFLFHAFAALFVFGSTLRPFCLPWIPGFLIFELSTPFVNINWFASRVSTSKTCEKVIIVNGILLLITFFSVRIVWGFYAVALVAADMFATWGKVSRLFPCITLALNLLLDILNIFWFYKMLLLAKKKGKRAPVQTANEIADKVE</sequence>
<gene>
    <name evidence="8" type="primary">Piso0_005312</name>
    <name evidence="8" type="ORF">GNLVRS01_PISO0N12377g</name>
</gene>
<keyword evidence="4 5" id="KW-0472">Membrane</keyword>
<dbReference type="Proteomes" id="UP000005222">
    <property type="component" value="Chromosome N"/>
</dbReference>
<evidence type="ECO:0000256" key="3">
    <source>
        <dbReference type="ARBA" id="ARBA00022989"/>
    </source>
</evidence>
<dbReference type="InterPro" id="IPR050846">
    <property type="entry name" value="TLCD"/>
</dbReference>
<evidence type="ECO:0000256" key="1">
    <source>
        <dbReference type="ARBA" id="ARBA00004141"/>
    </source>
</evidence>
<dbReference type="PROSITE" id="PS50922">
    <property type="entry name" value="TLC"/>
    <property type="match status" value="1"/>
</dbReference>
<keyword evidence="9" id="KW-1185">Reference proteome</keyword>
<keyword evidence="3 6" id="KW-1133">Transmembrane helix</keyword>
<dbReference type="PANTHER" id="PTHR13439">
    <property type="entry name" value="CT120 PROTEIN"/>
    <property type="match status" value="1"/>
</dbReference>
<feature type="transmembrane region" description="Helical" evidence="6">
    <location>
        <begin position="36"/>
        <end position="56"/>
    </location>
</feature>
<feature type="transmembrane region" description="Helical" evidence="6">
    <location>
        <begin position="168"/>
        <end position="189"/>
    </location>
</feature>
<dbReference type="eggNOG" id="KOG4561">
    <property type="taxonomic scope" value="Eukaryota"/>
</dbReference>
<comment type="subcellular location">
    <subcellularLocation>
        <location evidence="1">Membrane</location>
        <topology evidence="1">Multi-pass membrane protein</topology>
    </subcellularLocation>
</comment>
<evidence type="ECO:0000259" key="7">
    <source>
        <dbReference type="PROSITE" id="PS50922"/>
    </source>
</evidence>
<feature type="transmembrane region" description="Helical" evidence="6">
    <location>
        <begin position="115"/>
        <end position="135"/>
    </location>
</feature>
<dbReference type="Pfam" id="PF03798">
    <property type="entry name" value="TRAM_LAG1_CLN8"/>
    <property type="match status" value="1"/>
</dbReference>
<dbReference type="GO" id="GO:0055088">
    <property type="term" value="P:lipid homeostasis"/>
    <property type="evidence" value="ECO:0007669"/>
    <property type="project" value="TreeGrafter"/>
</dbReference>
<dbReference type="OMA" id="AQWYNGM"/>
<evidence type="ECO:0000256" key="4">
    <source>
        <dbReference type="ARBA" id="ARBA00023136"/>
    </source>
</evidence>
<accession>G8Y1U6</accession>
<feature type="transmembrane region" description="Helical" evidence="6">
    <location>
        <begin position="142"/>
        <end position="162"/>
    </location>
</feature>
<proteinExistence type="predicted"/>
<dbReference type="InterPro" id="IPR006634">
    <property type="entry name" value="TLC-dom"/>
</dbReference>
<feature type="transmembrane region" description="Helical" evidence="6">
    <location>
        <begin position="201"/>
        <end position="229"/>
    </location>
</feature>
<dbReference type="GO" id="GO:0005783">
    <property type="term" value="C:endoplasmic reticulum"/>
    <property type="evidence" value="ECO:0007669"/>
    <property type="project" value="TreeGrafter"/>
</dbReference>
<dbReference type="STRING" id="559304.G8Y1U6"/>
<dbReference type="EMBL" id="FO082046">
    <property type="protein sequence ID" value="CCE86799.1"/>
    <property type="molecule type" value="Genomic_DNA"/>
</dbReference>
<name>G8Y1U6_PICSO</name>
<evidence type="ECO:0000313" key="8">
    <source>
        <dbReference type="EMBL" id="CCE86799.1"/>
    </source>
</evidence>
<dbReference type="OrthoDB" id="10266980at2759"/>
<keyword evidence="2 5" id="KW-0812">Transmembrane</keyword>
<dbReference type="AlphaFoldDB" id="G8Y1U6"/>
<evidence type="ECO:0000256" key="6">
    <source>
        <dbReference type="SAM" id="Phobius"/>
    </source>
</evidence>